<dbReference type="EMBL" id="GBEZ01001210">
    <property type="protein sequence ID" value="JAC83744.1"/>
    <property type="molecule type" value="Transcribed_RNA"/>
</dbReference>
<evidence type="ECO:0000313" key="2">
    <source>
        <dbReference type="EMBL" id="JAC83744.1"/>
    </source>
</evidence>
<feature type="region of interest" description="Disordered" evidence="1">
    <location>
        <begin position="1"/>
        <end position="20"/>
    </location>
</feature>
<dbReference type="AlphaFoldDB" id="A0A061SL31"/>
<accession>A0A061SL31</accession>
<sequence length="48" mass="5065">MSGQPSVSGQTPAQSSVAGATEPYFPESFKKLQGIEQVYLKSLGCTQT</sequence>
<name>A0A061SL31_9CHLO</name>
<evidence type="ECO:0000256" key="1">
    <source>
        <dbReference type="SAM" id="MobiDB-lite"/>
    </source>
</evidence>
<reference evidence="2" key="1">
    <citation type="submission" date="2014-05" db="EMBL/GenBank/DDBJ databases">
        <title>The transcriptome of the halophilic microalga Tetraselmis sp. GSL018 isolated from the Great Salt Lake, Utah.</title>
        <authorList>
            <person name="Jinkerson R.E."/>
            <person name="D'Adamo S."/>
            <person name="Posewitz M.C."/>
        </authorList>
    </citation>
    <scope>NUCLEOTIDE SEQUENCE</scope>
    <source>
        <strain evidence="2">GSL018</strain>
    </source>
</reference>
<feature type="compositionally biased region" description="Polar residues" evidence="1">
    <location>
        <begin position="1"/>
        <end position="18"/>
    </location>
</feature>
<protein>
    <submittedName>
        <fullName evidence="2">Uncharacterized protein</fullName>
    </submittedName>
</protein>
<proteinExistence type="predicted"/>
<gene>
    <name evidence="2" type="ORF">TSPGSL018_2632</name>
</gene>
<organism evidence="2">
    <name type="scientific">Tetraselmis sp. GSL018</name>
    <dbReference type="NCBI Taxonomy" id="582737"/>
    <lineage>
        <taxon>Eukaryota</taxon>
        <taxon>Viridiplantae</taxon>
        <taxon>Chlorophyta</taxon>
        <taxon>core chlorophytes</taxon>
        <taxon>Chlorodendrophyceae</taxon>
        <taxon>Chlorodendrales</taxon>
        <taxon>Chlorodendraceae</taxon>
        <taxon>Tetraselmis</taxon>
    </lineage>
</organism>